<dbReference type="GO" id="GO:0051539">
    <property type="term" value="F:4 iron, 4 sulfur cluster binding"/>
    <property type="evidence" value="ECO:0007669"/>
    <property type="project" value="TreeGrafter"/>
</dbReference>
<reference evidence="5 6" key="1">
    <citation type="submission" date="2016-12" db="EMBL/GenBank/DDBJ databases">
        <title>Isolation and genomic insights into novel planktonic Zetaproteobacteria from stratified waters of the Chesapeake Bay.</title>
        <authorList>
            <person name="McAllister S.M."/>
            <person name="Kato S."/>
            <person name="Chan C.S."/>
            <person name="Chiu B.K."/>
            <person name="Field E.K."/>
        </authorList>
    </citation>
    <scope>NUCLEOTIDE SEQUENCE [LARGE SCALE GENOMIC DNA]</scope>
    <source>
        <strain evidence="5 6">CP-8</strain>
    </source>
</reference>
<dbReference type="PANTHER" id="PTHR30149:SF0">
    <property type="entry name" value="HYDROGENASE MATURATION FACTOR HYPD"/>
    <property type="match status" value="1"/>
</dbReference>
<sequence>MKYVDEFRDGDKARRLAELIRTEVNPEREYRLMEFCGGHTHAIFRFGIHDLMPENLKYVHGPGCPVCVLPAGRIEAAIELAEAEDIILCTYADLMRVPAGRGDSLNRARARGSDIRMIYSSTDALAIARANPERQVVFFAIGFETTTPPTAAAIQIAEKEGLSNFSVYCNHVLTPPAMRHLLSSGEAHIHGILGPSHVSTIIGSQAYAGCCNDYQVPLVIAGFEPLDVIQSTLMLVRQINEGRFEVENQYSRAVSQTGNRKAQALMQAIFEPRAMFEWRGLGGLPDSAVQIKAAFHAFDAEKRFGMQAIDVADIRGCICPAVLRGVSDPVDCKLFGSICTPEQPKGACMVSSEGACAAQYSYGRYRLGGKSEI</sequence>
<dbReference type="EMBL" id="CP018800">
    <property type="protein sequence ID" value="ATX81735.1"/>
    <property type="molecule type" value="Genomic_DNA"/>
</dbReference>
<dbReference type="Gene3D" id="6.10.20.100">
    <property type="match status" value="1"/>
</dbReference>
<evidence type="ECO:0000256" key="4">
    <source>
        <dbReference type="PIRNR" id="PIRNR005622"/>
    </source>
</evidence>
<dbReference type="KEGG" id="mfn:Ga0123462_0866"/>
<name>A0A2K8L323_9PROT</name>
<evidence type="ECO:0000256" key="2">
    <source>
        <dbReference type="ARBA" id="ARBA00022723"/>
    </source>
</evidence>
<dbReference type="Pfam" id="PF01924">
    <property type="entry name" value="HypD"/>
    <property type="match status" value="1"/>
</dbReference>
<keyword evidence="3" id="KW-0408">Iron</keyword>
<dbReference type="GO" id="GO:0051604">
    <property type="term" value="P:protein maturation"/>
    <property type="evidence" value="ECO:0007669"/>
    <property type="project" value="TreeGrafter"/>
</dbReference>
<dbReference type="AlphaFoldDB" id="A0A2K8L323"/>
<dbReference type="GO" id="GO:0005506">
    <property type="term" value="F:iron ion binding"/>
    <property type="evidence" value="ECO:0007669"/>
    <property type="project" value="TreeGrafter"/>
</dbReference>
<keyword evidence="2" id="KW-0479">Metal-binding</keyword>
<dbReference type="RefSeq" id="WP_100265162.1">
    <property type="nucleotide sequence ID" value="NZ_CP018800.1"/>
</dbReference>
<dbReference type="GO" id="GO:0070025">
    <property type="term" value="F:carbon monoxide binding"/>
    <property type="evidence" value="ECO:0007669"/>
    <property type="project" value="TreeGrafter"/>
</dbReference>
<evidence type="ECO:0000313" key="6">
    <source>
        <dbReference type="Proteomes" id="UP000231637"/>
    </source>
</evidence>
<gene>
    <name evidence="5" type="ORF">Ga0123462_0866</name>
</gene>
<proteinExistence type="inferred from homology"/>
<dbReference type="InterPro" id="IPR002780">
    <property type="entry name" value="Hyd_form_HypD"/>
</dbReference>
<dbReference type="NCBIfam" id="TIGR00075">
    <property type="entry name" value="hypD"/>
    <property type="match status" value="1"/>
</dbReference>
<dbReference type="OrthoDB" id="9770424at2"/>
<dbReference type="InterPro" id="IPR042244">
    <property type="entry name" value="HypD_2_sf"/>
</dbReference>
<evidence type="ECO:0000313" key="5">
    <source>
        <dbReference type="EMBL" id="ATX81735.1"/>
    </source>
</evidence>
<protein>
    <recommendedName>
        <fullName evidence="4">Hydrogenase maturation factor</fullName>
    </recommendedName>
</protein>
<evidence type="ECO:0000256" key="3">
    <source>
        <dbReference type="ARBA" id="ARBA00023004"/>
    </source>
</evidence>
<dbReference type="PIRSF" id="PIRSF005622">
    <property type="entry name" value="Hydrgn_mat_hypD"/>
    <property type="match status" value="1"/>
</dbReference>
<comment type="similarity">
    <text evidence="1 4">Belongs to the HypD family.</text>
</comment>
<keyword evidence="6" id="KW-1185">Reference proteome</keyword>
<accession>A0A2K8L323</accession>
<dbReference type="Gene3D" id="3.40.50.11750">
    <property type="entry name" value="HypD, alpha/beta domain 1"/>
    <property type="match status" value="2"/>
</dbReference>
<dbReference type="Proteomes" id="UP000231637">
    <property type="component" value="Chromosome"/>
</dbReference>
<organism evidence="5 6">
    <name type="scientific">Mariprofundus ferrinatatus</name>
    <dbReference type="NCBI Taxonomy" id="1921087"/>
    <lineage>
        <taxon>Bacteria</taxon>
        <taxon>Pseudomonadati</taxon>
        <taxon>Pseudomonadota</taxon>
        <taxon>Candidatius Mariprofundia</taxon>
        <taxon>Mariprofundales</taxon>
        <taxon>Mariprofundaceae</taxon>
        <taxon>Mariprofundus</taxon>
    </lineage>
</organism>
<evidence type="ECO:0000256" key="1">
    <source>
        <dbReference type="ARBA" id="ARBA00007888"/>
    </source>
</evidence>
<dbReference type="PANTHER" id="PTHR30149">
    <property type="entry name" value="HYDROGENASE PROTEIN ASSEMBLY PROTEIN HYPD"/>
    <property type="match status" value="1"/>
</dbReference>
<dbReference type="InterPro" id="IPR042243">
    <property type="entry name" value="HypD_1"/>
</dbReference>